<dbReference type="InterPro" id="IPR051536">
    <property type="entry name" value="UDG_Type-4/5"/>
</dbReference>
<evidence type="ECO:0000256" key="4">
    <source>
        <dbReference type="ARBA" id="ARBA00022801"/>
    </source>
</evidence>
<dbReference type="PANTHER" id="PTHR33693">
    <property type="entry name" value="TYPE-5 URACIL-DNA GLYCOSYLASE"/>
    <property type="match status" value="1"/>
</dbReference>
<dbReference type="EMBL" id="PJNW01000002">
    <property type="protein sequence ID" value="PKR90813.1"/>
    <property type="molecule type" value="Genomic_DNA"/>
</dbReference>
<organism evidence="11 12">
    <name type="scientific">Pleomorphomonas diazotrophica</name>
    <dbReference type="NCBI Taxonomy" id="1166257"/>
    <lineage>
        <taxon>Bacteria</taxon>
        <taxon>Pseudomonadati</taxon>
        <taxon>Pseudomonadota</taxon>
        <taxon>Alphaproteobacteria</taxon>
        <taxon>Hyphomicrobiales</taxon>
        <taxon>Pleomorphomonadaceae</taxon>
        <taxon>Pleomorphomonas</taxon>
    </lineage>
</organism>
<dbReference type="PANTHER" id="PTHR33693:SF3">
    <property type="entry name" value="TYPE-5 URACIL-DNA GLYCOSYLASE"/>
    <property type="match status" value="1"/>
</dbReference>
<dbReference type="OrthoDB" id="9787663at2"/>
<keyword evidence="4" id="KW-0378">Hydrolase</keyword>
<comment type="similarity">
    <text evidence="8">Belongs to the uracil-DNA glycosylase (UDG) superfamily. Type 5 (UDGb) family.</text>
</comment>
<evidence type="ECO:0000256" key="7">
    <source>
        <dbReference type="ARBA" id="ARBA00023204"/>
    </source>
</evidence>
<gene>
    <name evidence="11" type="ORF">CXZ10_05525</name>
</gene>
<evidence type="ECO:0000259" key="10">
    <source>
        <dbReference type="SMART" id="SM00986"/>
    </source>
</evidence>
<dbReference type="InterPro" id="IPR036895">
    <property type="entry name" value="Uracil-DNA_glycosylase-like_sf"/>
</dbReference>
<dbReference type="SMART" id="SM00987">
    <property type="entry name" value="UreE_C"/>
    <property type="match status" value="1"/>
</dbReference>
<dbReference type="GO" id="GO:0006284">
    <property type="term" value="P:base-excision repair"/>
    <property type="evidence" value="ECO:0007669"/>
    <property type="project" value="InterPro"/>
</dbReference>
<evidence type="ECO:0000256" key="3">
    <source>
        <dbReference type="ARBA" id="ARBA00022763"/>
    </source>
</evidence>
<dbReference type="CDD" id="cd10031">
    <property type="entry name" value="UDG-F5_TTUDGB_like"/>
    <property type="match status" value="1"/>
</dbReference>
<proteinExistence type="inferred from homology"/>
<dbReference type="GO" id="GO:0004844">
    <property type="term" value="F:uracil DNA N-glycosylase activity"/>
    <property type="evidence" value="ECO:0007669"/>
    <property type="project" value="InterPro"/>
</dbReference>
<dbReference type="GO" id="GO:0033958">
    <property type="term" value="F:DNA-deoxyinosine glycosylase activity"/>
    <property type="evidence" value="ECO:0007669"/>
    <property type="project" value="InterPro"/>
</dbReference>
<name>A0A1I4QBN1_9HYPH</name>
<protein>
    <recommendedName>
        <fullName evidence="9">Type-5 uracil-DNA glycosylase</fullName>
    </recommendedName>
</protein>
<dbReference type="SMART" id="SM00986">
    <property type="entry name" value="UDG"/>
    <property type="match status" value="1"/>
</dbReference>
<comment type="caution">
    <text evidence="11">The sequence shown here is derived from an EMBL/GenBank/DDBJ whole genome shotgun (WGS) entry which is preliminary data.</text>
</comment>
<reference evidence="11 12" key="1">
    <citation type="submission" date="2017-12" db="EMBL/GenBank/DDBJ databases">
        <title>Anaerobic carbon monoxide metabolism by Pleomorphomonas carboxyditropha sp. nov., a new mesophilic hydrogenogenic carboxidotroph.</title>
        <authorList>
            <person name="Esquivel-Elizondo S."/>
            <person name="Krajmalnik-Brown R."/>
        </authorList>
    </citation>
    <scope>NUCLEOTIDE SEQUENCE [LARGE SCALE GENOMIC DNA]</scope>
    <source>
        <strain evidence="11 12">R5-392</strain>
    </source>
</reference>
<keyword evidence="1" id="KW-0004">4Fe-4S</keyword>
<evidence type="ECO:0000256" key="5">
    <source>
        <dbReference type="ARBA" id="ARBA00023004"/>
    </source>
</evidence>
<dbReference type="GO" id="GO:0046872">
    <property type="term" value="F:metal ion binding"/>
    <property type="evidence" value="ECO:0007669"/>
    <property type="project" value="UniProtKB-KW"/>
</dbReference>
<dbReference type="Gene3D" id="3.40.470.10">
    <property type="entry name" value="Uracil-DNA glycosylase-like domain"/>
    <property type="match status" value="1"/>
</dbReference>
<keyword evidence="12" id="KW-1185">Reference proteome</keyword>
<evidence type="ECO:0000313" key="11">
    <source>
        <dbReference type="EMBL" id="PKR90813.1"/>
    </source>
</evidence>
<dbReference type="InterPro" id="IPR044147">
    <property type="entry name" value="UdgB-like"/>
</dbReference>
<evidence type="ECO:0000256" key="2">
    <source>
        <dbReference type="ARBA" id="ARBA00022723"/>
    </source>
</evidence>
<dbReference type="GO" id="GO:0051539">
    <property type="term" value="F:4 iron, 4 sulfur cluster binding"/>
    <property type="evidence" value="ECO:0007669"/>
    <property type="project" value="UniProtKB-KW"/>
</dbReference>
<keyword evidence="3" id="KW-0227">DNA damage</keyword>
<sequence>MANRGTLADHVGQPVEPDRDCGLCPRLVAFRHLQRAAHPDWHNAPVPTFGTPDARLLIAGLAPGLRGANRTGRAFTGDYAGDLLYETMSEFGFARGVYRADPNDGFDLVDAAISNSVRCVPPENKPTNDEINMCRRFFAATLVRFSRLSAIIALGKIAHDQMLKTLGVPLARHKFAHGAVHELESLPGIRLYDSYHCSRYNTNTGVLTPEMFKAVFAAVRRDLDSR</sequence>
<evidence type="ECO:0000256" key="8">
    <source>
        <dbReference type="ARBA" id="ARBA00023779"/>
    </source>
</evidence>
<evidence type="ECO:0000256" key="1">
    <source>
        <dbReference type="ARBA" id="ARBA00022485"/>
    </source>
</evidence>
<dbReference type="RefSeq" id="WP_101288076.1">
    <property type="nucleotide sequence ID" value="NZ_FOUQ01000001.1"/>
</dbReference>
<evidence type="ECO:0000256" key="9">
    <source>
        <dbReference type="ARBA" id="ARBA00023887"/>
    </source>
</evidence>
<dbReference type="Pfam" id="PF03167">
    <property type="entry name" value="UDG"/>
    <property type="match status" value="1"/>
</dbReference>
<dbReference type="SUPFAM" id="SSF52141">
    <property type="entry name" value="Uracil-DNA glycosylase-like"/>
    <property type="match status" value="1"/>
</dbReference>
<keyword evidence="2" id="KW-0479">Metal-binding</keyword>
<dbReference type="AlphaFoldDB" id="A0A1I4QBN1"/>
<keyword evidence="5" id="KW-0408">Iron</keyword>
<keyword evidence="7" id="KW-0234">DNA repair</keyword>
<evidence type="ECO:0000313" key="12">
    <source>
        <dbReference type="Proteomes" id="UP000233491"/>
    </source>
</evidence>
<feature type="domain" description="Uracil-DNA glycosylase-like" evidence="10">
    <location>
        <begin position="47"/>
        <end position="216"/>
    </location>
</feature>
<accession>A0A1I4QBN1</accession>
<keyword evidence="6" id="KW-0411">Iron-sulfur</keyword>
<dbReference type="Proteomes" id="UP000233491">
    <property type="component" value="Unassembled WGS sequence"/>
</dbReference>
<dbReference type="InterPro" id="IPR005122">
    <property type="entry name" value="Uracil-DNA_glycosylase-like"/>
</dbReference>
<evidence type="ECO:0000256" key="6">
    <source>
        <dbReference type="ARBA" id="ARBA00023014"/>
    </source>
</evidence>